<name>A0A6C0BZ87_9ZZZZ</name>
<dbReference type="Pfam" id="PF04998">
    <property type="entry name" value="RNA_pol_Rpb1_5"/>
    <property type="match status" value="1"/>
</dbReference>
<keyword evidence="4" id="KW-0548">Nucleotidyltransferase</keyword>
<dbReference type="AlphaFoldDB" id="A0A6C0BZ87"/>
<evidence type="ECO:0000259" key="6">
    <source>
        <dbReference type="Pfam" id="PF04998"/>
    </source>
</evidence>
<reference evidence="7" key="1">
    <citation type="journal article" date="2020" name="Nature">
        <title>Giant virus diversity and host interactions through global metagenomics.</title>
        <authorList>
            <person name="Schulz F."/>
            <person name="Roux S."/>
            <person name="Paez-Espino D."/>
            <person name="Jungbluth S."/>
            <person name="Walsh D.A."/>
            <person name="Denef V.J."/>
            <person name="McMahon K.D."/>
            <person name="Konstantinidis K.T."/>
            <person name="Eloe-Fadrosh E.A."/>
            <person name="Kyrpides N.C."/>
            <person name="Woyke T."/>
        </authorList>
    </citation>
    <scope>NUCLEOTIDE SEQUENCE</scope>
    <source>
        <strain evidence="7">GVMAG-M-3300020182-33</strain>
    </source>
</reference>
<dbReference type="SUPFAM" id="SSF64484">
    <property type="entry name" value="beta and beta-prime subunits of DNA dependent RNA-polymerase"/>
    <property type="match status" value="1"/>
</dbReference>
<dbReference type="PANTHER" id="PTHR19376">
    <property type="entry name" value="DNA-DIRECTED RNA POLYMERASE"/>
    <property type="match status" value="1"/>
</dbReference>
<dbReference type="PANTHER" id="PTHR19376:SF37">
    <property type="entry name" value="DNA-DIRECTED RNA POLYMERASE II SUBUNIT RPB1"/>
    <property type="match status" value="1"/>
</dbReference>
<dbReference type="InterPro" id="IPR045867">
    <property type="entry name" value="DNA-dir_RpoC_beta_prime"/>
</dbReference>
<dbReference type="EMBL" id="MN739302">
    <property type="protein sequence ID" value="QHS97725.1"/>
    <property type="molecule type" value="Genomic_DNA"/>
</dbReference>
<dbReference type="InterPro" id="IPR007081">
    <property type="entry name" value="RNA_pol_Rpb1_5"/>
</dbReference>
<evidence type="ECO:0000256" key="4">
    <source>
        <dbReference type="ARBA" id="ARBA00022695"/>
    </source>
</evidence>
<feature type="domain" description="RNA polymerase Rpb1" evidence="6">
    <location>
        <begin position="76"/>
        <end position="283"/>
    </location>
</feature>
<evidence type="ECO:0000256" key="1">
    <source>
        <dbReference type="ARBA" id="ARBA00012418"/>
    </source>
</evidence>
<sequence>MKTPSMKLILRKEYEDRAVDLQCRLIQLTLEDAVENLSFVKEIDFFHSEVSATDAAIANRLRQVMEEPVNFCPWVGRIVLKAASIIQKGLTPAKIGCDIARIHPLHVSTSQESDSVFILRLRPLLLLPDPASDPGNNAEDDLALKAAIKALVLRVCRDTQLQGIKNITGATVTTETMDLLNSSGDIQQETVTMLETQGSCLAAVLRLEYFRSDLCSSNDVHNIYAVLGVEAAAAVLFEQIRQTLTFDGSYTNERHLMLLCSFCTSQSILLPISRHGINRSADSGALSRASFEEVSDQLLEAAAYGDTDFTTAFSPAIMVGQRAANTGTGICHAIATIAEEEQCISSDDDVIFTSIDADIDMLSYQEEFSRIEVPYTDAGCGLGMPAVLQHSFIPKPTNIAEYAPSSPKNRCLELKTHYQPTSPKVT</sequence>
<proteinExistence type="predicted"/>
<dbReference type="GO" id="GO:0003899">
    <property type="term" value="F:DNA-directed RNA polymerase activity"/>
    <property type="evidence" value="ECO:0007669"/>
    <property type="project" value="UniProtKB-EC"/>
</dbReference>
<dbReference type="GO" id="GO:0006351">
    <property type="term" value="P:DNA-templated transcription"/>
    <property type="evidence" value="ECO:0007669"/>
    <property type="project" value="InterPro"/>
</dbReference>
<evidence type="ECO:0000256" key="2">
    <source>
        <dbReference type="ARBA" id="ARBA00022478"/>
    </source>
</evidence>
<keyword evidence="2" id="KW-0240">DNA-directed RNA polymerase</keyword>
<dbReference type="GO" id="GO:0005665">
    <property type="term" value="C:RNA polymerase II, core complex"/>
    <property type="evidence" value="ECO:0007669"/>
    <property type="project" value="TreeGrafter"/>
</dbReference>
<dbReference type="EC" id="2.7.7.6" evidence="1"/>
<evidence type="ECO:0000256" key="3">
    <source>
        <dbReference type="ARBA" id="ARBA00022679"/>
    </source>
</evidence>
<keyword evidence="3" id="KW-0808">Transferase</keyword>
<evidence type="ECO:0000256" key="5">
    <source>
        <dbReference type="ARBA" id="ARBA00023163"/>
    </source>
</evidence>
<protein>
    <recommendedName>
        <fullName evidence="1">DNA-directed RNA polymerase</fullName>
        <ecNumber evidence="1">2.7.7.6</ecNumber>
    </recommendedName>
</protein>
<dbReference type="GO" id="GO:0003677">
    <property type="term" value="F:DNA binding"/>
    <property type="evidence" value="ECO:0007669"/>
    <property type="project" value="InterPro"/>
</dbReference>
<keyword evidence="5" id="KW-0804">Transcription</keyword>
<accession>A0A6C0BZ87</accession>
<organism evidence="7">
    <name type="scientific">viral metagenome</name>
    <dbReference type="NCBI Taxonomy" id="1070528"/>
    <lineage>
        <taxon>unclassified sequences</taxon>
        <taxon>metagenomes</taxon>
        <taxon>organismal metagenomes</taxon>
    </lineage>
</organism>
<dbReference type="Gene3D" id="1.10.150.390">
    <property type="match status" value="1"/>
</dbReference>
<evidence type="ECO:0000313" key="7">
    <source>
        <dbReference type="EMBL" id="QHS97725.1"/>
    </source>
</evidence>